<name>A0A085NRK1_9BILA</name>
<dbReference type="EMBL" id="KL363183">
    <property type="protein sequence ID" value="KFD58807.1"/>
    <property type="molecule type" value="Genomic_DNA"/>
</dbReference>
<organism evidence="2">
    <name type="scientific">Trichuris suis</name>
    <name type="common">pig whipworm</name>
    <dbReference type="NCBI Taxonomy" id="68888"/>
    <lineage>
        <taxon>Eukaryota</taxon>
        <taxon>Metazoa</taxon>
        <taxon>Ecdysozoa</taxon>
        <taxon>Nematoda</taxon>
        <taxon>Enoplea</taxon>
        <taxon>Dorylaimia</taxon>
        <taxon>Trichinellida</taxon>
        <taxon>Trichuridae</taxon>
        <taxon>Trichuris</taxon>
    </lineage>
</organism>
<protein>
    <submittedName>
        <fullName evidence="2">Uncharacterized protein</fullName>
    </submittedName>
</protein>
<dbReference type="Proteomes" id="UP000030764">
    <property type="component" value="Unassembled WGS sequence"/>
</dbReference>
<dbReference type="EMBL" id="KL367479">
    <property type="protein sequence ID" value="KFD72097.1"/>
    <property type="molecule type" value="Genomic_DNA"/>
</dbReference>
<reference evidence="2 3" key="1">
    <citation type="journal article" date="2014" name="Nat. Genet.">
        <title>Genome and transcriptome of the porcine whipworm Trichuris suis.</title>
        <authorList>
            <person name="Jex A.R."/>
            <person name="Nejsum P."/>
            <person name="Schwarz E.M."/>
            <person name="Hu L."/>
            <person name="Young N.D."/>
            <person name="Hall R.S."/>
            <person name="Korhonen P.K."/>
            <person name="Liao S."/>
            <person name="Thamsborg S."/>
            <person name="Xia J."/>
            <person name="Xu P."/>
            <person name="Wang S."/>
            <person name="Scheerlinck J.P."/>
            <person name="Hofmann A."/>
            <person name="Sternberg P.W."/>
            <person name="Wang J."/>
            <person name="Gasser R.B."/>
        </authorList>
    </citation>
    <scope>NUCLEOTIDE SEQUENCE [LARGE SCALE GENOMIC DNA]</scope>
    <source>
        <strain evidence="2">DCEP-RM93F</strain>
        <strain evidence="1">DCEP-RM93M</strain>
    </source>
</reference>
<proteinExistence type="predicted"/>
<evidence type="ECO:0000313" key="2">
    <source>
        <dbReference type="EMBL" id="KFD72097.1"/>
    </source>
</evidence>
<dbReference type="Proteomes" id="UP000030758">
    <property type="component" value="Unassembled WGS sequence"/>
</dbReference>
<sequence length="87" mass="10227">MDNQWKLDKELVDVICTLLNQGTKRLPAVHHQSATHQVNPKWTPKKTTKSYESLYCFGADQQHNNQPYRRLRQLANTVQLRSQVPRK</sequence>
<gene>
    <name evidence="1" type="ORF">M513_00500</name>
    <name evidence="2" type="ORF">M514_00500</name>
</gene>
<evidence type="ECO:0000313" key="1">
    <source>
        <dbReference type="EMBL" id="KFD58807.1"/>
    </source>
</evidence>
<dbReference type="AlphaFoldDB" id="A0A085NRK1"/>
<keyword evidence="3" id="KW-1185">Reference proteome</keyword>
<evidence type="ECO:0000313" key="3">
    <source>
        <dbReference type="Proteomes" id="UP000030764"/>
    </source>
</evidence>
<accession>A0A085NRK1</accession>